<evidence type="ECO:0000256" key="1">
    <source>
        <dbReference type="SAM" id="MobiDB-lite"/>
    </source>
</evidence>
<gene>
    <name evidence="3" type="ORF">B0H66DRAFT_626309</name>
</gene>
<reference evidence="3" key="2">
    <citation type="submission" date="2023-06" db="EMBL/GenBank/DDBJ databases">
        <authorList>
            <consortium name="Lawrence Berkeley National Laboratory"/>
            <person name="Haridas S."/>
            <person name="Hensen N."/>
            <person name="Bonometti L."/>
            <person name="Westerberg I."/>
            <person name="Brannstrom I.O."/>
            <person name="Guillou S."/>
            <person name="Cros-Aarteil S."/>
            <person name="Calhoun S."/>
            <person name="Kuo A."/>
            <person name="Mondo S."/>
            <person name="Pangilinan J."/>
            <person name="Riley R."/>
            <person name="Labutti K."/>
            <person name="Andreopoulos B."/>
            <person name="Lipzen A."/>
            <person name="Chen C."/>
            <person name="Yanf M."/>
            <person name="Daum C."/>
            <person name="Ng V."/>
            <person name="Clum A."/>
            <person name="Steindorff A."/>
            <person name="Ohm R."/>
            <person name="Martin F."/>
            <person name="Silar P."/>
            <person name="Natvig D."/>
            <person name="Lalanne C."/>
            <person name="Gautier V."/>
            <person name="Ament-Velasquez S.L."/>
            <person name="Kruys A."/>
            <person name="Hutchinson M.I."/>
            <person name="Powell A.J."/>
            <person name="Barry K."/>
            <person name="Miller A.N."/>
            <person name="Grigoriev I.V."/>
            <person name="Debuchy R."/>
            <person name="Gladieux P."/>
            <person name="Thoren M.H."/>
            <person name="Johannesson H."/>
        </authorList>
    </citation>
    <scope>NUCLEOTIDE SEQUENCE</scope>
    <source>
        <strain evidence="3">CBS 118394</strain>
    </source>
</reference>
<feature type="chain" id="PRO_5041920766" evidence="2">
    <location>
        <begin position="23"/>
        <end position="685"/>
    </location>
</feature>
<dbReference type="Proteomes" id="UP001283341">
    <property type="component" value="Unassembled WGS sequence"/>
</dbReference>
<protein>
    <submittedName>
        <fullName evidence="3">Uncharacterized protein</fullName>
    </submittedName>
</protein>
<organism evidence="3 4">
    <name type="scientific">Apodospora peruviana</name>
    <dbReference type="NCBI Taxonomy" id="516989"/>
    <lineage>
        <taxon>Eukaryota</taxon>
        <taxon>Fungi</taxon>
        <taxon>Dikarya</taxon>
        <taxon>Ascomycota</taxon>
        <taxon>Pezizomycotina</taxon>
        <taxon>Sordariomycetes</taxon>
        <taxon>Sordariomycetidae</taxon>
        <taxon>Sordariales</taxon>
        <taxon>Lasiosphaeriaceae</taxon>
        <taxon>Apodospora</taxon>
    </lineage>
</organism>
<evidence type="ECO:0000313" key="4">
    <source>
        <dbReference type="Proteomes" id="UP001283341"/>
    </source>
</evidence>
<accession>A0AAE0I1L7</accession>
<keyword evidence="2" id="KW-0732">Signal</keyword>
<feature type="region of interest" description="Disordered" evidence="1">
    <location>
        <begin position="330"/>
        <end position="356"/>
    </location>
</feature>
<evidence type="ECO:0000256" key="2">
    <source>
        <dbReference type="SAM" id="SignalP"/>
    </source>
</evidence>
<dbReference type="EMBL" id="JAUEDM010000005">
    <property type="protein sequence ID" value="KAK3316800.1"/>
    <property type="molecule type" value="Genomic_DNA"/>
</dbReference>
<feature type="compositionally biased region" description="Low complexity" evidence="1">
    <location>
        <begin position="346"/>
        <end position="355"/>
    </location>
</feature>
<reference evidence="3" key="1">
    <citation type="journal article" date="2023" name="Mol. Phylogenet. Evol.">
        <title>Genome-scale phylogeny and comparative genomics of the fungal order Sordariales.</title>
        <authorList>
            <person name="Hensen N."/>
            <person name="Bonometti L."/>
            <person name="Westerberg I."/>
            <person name="Brannstrom I.O."/>
            <person name="Guillou S."/>
            <person name="Cros-Aarteil S."/>
            <person name="Calhoun S."/>
            <person name="Haridas S."/>
            <person name="Kuo A."/>
            <person name="Mondo S."/>
            <person name="Pangilinan J."/>
            <person name="Riley R."/>
            <person name="LaButti K."/>
            <person name="Andreopoulos B."/>
            <person name="Lipzen A."/>
            <person name="Chen C."/>
            <person name="Yan M."/>
            <person name="Daum C."/>
            <person name="Ng V."/>
            <person name="Clum A."/>
            <person name="Steindorff A."/>
            <person name="Ohm R.A."/>
            <person name="Martin F."/>
            <person name="Silar P."/>
            <person name="Natvig D.O."/>
            <person name="Lalanne C."/>
            <person name="Gautier V."/>
            <person name="Ament-Velasquez S.L."/>
            <person name="Kruys A."/>
            <person name="Hutchinson M.I."/>
            <person name="Powell A.J."/>
            <person name="Barry K."/>
            <person name="Miller A.N."/>
            <person name="Grigoriev I.V."/>
            <person name="Debuchy R."/>
            <person name="Gladieux P."/>
            <person name="Hiltunen Thoren M."/>
            <person name="Johannesson H."/>
        </authorList>
    </citation>
    <scope>NUCLEOTIDE SEQUENCE</scope>
    <source>
        <strain evidence="3">CBS 118394</strain>
    </source>
</reference>
<comment type="caution">
    <text evidence="3">The sequence shown here is derived from an EMBL/GenBank/DDBJ whole genome shotgun (WGS) entry which is preliminary data.</text>
</comment>
<keyword evidence="4" id="KW-1185">Reference proteome</keyword>
<dbReference type="AlphaFoldDB" id="A0AAE0I1L7"/>
<name>A0AAE0I1L7_9PEZI</name>
<sequence length="685" mass="74246">MKTHRGAFAAFALMLATSLVEADPYPAQPLPTFAPRHVGVMPPRVTPTAVHRKRQKTVFEPGEIGVKPLPTESLKASLREGHTKYLTEESGTTSWIGPDPTWIGVKTTTISGKVVTATKGVSAIKNAEGGMDILLSPGVKAKLDSIAKEVTPCAGKRFKFRRRGDACGLADFLERVRADEQLGDTFSEQLTDQVWGEVVDEGFVEGDDVTPGYEGDGVPEEIYHGAPADHPDEGFSEPEVFEDEAGWFEPAGGAGEEGAAAQVETIVFGTAEEAAAITEALAVGEVVPAGASTMTAGSFLGLIYNKITGGGGGEKAEDLIVTVPKENIHKISKPKDKGGDEEHESSSTSSSACSSQTELPECGNGCTPTSSADPKATGAVTWACSEGDTKGCPCNPVVDEIVDTFNWNDIQAMWKDIDTAKERPDKPRFDCGQDRTAVASKYFGEVSKAFCKNHFKKDEASGTALVFDIHGNEIPNKGKRSPPERGPEAYEHYRFNLHWTPDELGGSCKGVDVQNLCQDAFDQLQNSACGINHGSPVDRLFKDATADINCGEIGWHITEEGKDIPPPPPGPKRDIYIMRDGGFFNVFETSDGNLDPCDHDPVSVQGFNSWNKNWPPNLNEQWTSFGHEGMHYQTFDREPTDEEGSAGELIIPGKENVKCKKDPQNKSHKCFMVKYTRVVRCEWND</sequence>
<proteinExistence type="predicted"/>
<feature type="compositionally biased region" description="Basic and acidic residues" evidence="1">
    <location>
        <begin position="330"/>
        <end position="340"/>
    </location>
</feature>
<feature type="signal peptide" evidence="2">
    <location>
        <begin position="1"/>
        <end position="22"/>
    </location>
</feature>
<evidence type="ECO:0000313" key="3">
    <source>
        <dbReference type="EMBL" id="KAK3316800.1"/>
    </source>
</evidence>